<proteinExistence type="predicted"/>
<keyword evidence="1" id="KW-0472">Membrane</keyword>
<reference evidence="2" key="1">
    <citation type="journal article" date="2018" name="Nat. Plants">
        <title>Whole-genome landscape of Medicago truncatula symbiotic genes.</title>
        <authorList>
            <person name="Pecrix Y."/>
            <person name="Gamas P."/>
            <person name="Carrere S."/>
        </authorList>
    </citation>
    <scope>NUCLEOTIDE SEQUENCE</scope>
    <source>
        <tissue evidence="2">Leaves</tissue>
    </source>
</reference>
<dbReference type="GO" id="GO:0016746">
    <property type="term" value="F:acyltransferase activity"/>
    <property type="evidence" value="ECO:0007669"/>
    <property type="project" value="UniProtKB-KW"/>
</dbReference>
<protein>
    <submittedName>
        <fullName evidence="2">Putative benzyl alcohol O-benzoyltransferase</fullName>
        <ecNumber evidence="2">2.3.1.196</ecNumber>
    </submittedName>
</protein>
<keyword evidence="1" id="KW-1133">Transmembrane helix</keyword>
<dbReference type="AlphaFoldDB" id="A0A396HGQ8"/>
<accession>A0A396HGQ8</accession>
<gene>
    <name evidence="2" type="ORF">MtrunA17_Chr6g0471981</name>
</gene>
<sequence>MFIEADADVTLEEFGNEFLPPFPCFDELLYNVPGSDGVTDCPLLLIQVPSLIIFIYTLFLKEGII</sequence>
<keyword evidence="1" id="KW-0812">Transmembrane</keyword>
<dbReference type="EMBL" id="PSQE01000006">
    <property type="protein sequence ID" value="RHN51721.1"/>
    <property type="molecule type" value="Genomic_DNA"/>
</dbReference>
<evidence type="ECO:0000313" key="2">
    <source>
        <dbReference type="EMBL" id="RHN51721.1"/>
    </source>
</evidence>
<dbReference type="EC" id="2.3.1.196" evidence="2"/>
<keyword evidence="2" id="KW-0808">Transferase</keyword>
<feature type="transmembrane region" description="Helical" evidence="1">
    <location>
        <begin position="43"/>
        <end position="60"/>
    </location>
</feature>
<comment type="caution">
    <text evidence="2">The sequence shown here is derived from an EMBL/GenBank/DDBJ whole genome shotgun (WGS) entry which is preliminary data.</text>
</comment>
<keyword evidence="2" id="KW-0012">Acyltransferase</keyword>
<evidence type="ECO:0000256" key="1">
    <source>
        <dbReference type="SAM" id="Phobius"/>
    </source>
</evidence>
<organism evidence="2">
    <name type="scientific">Medicago truncatula</name>
    <name type="common">Barrel medic</name>
    <name type="synonym">Medicago tribuloides</name>
    <dbReference type="NCBI Taxonomy" id="3880"/>
    <lineage>
        <taxon>Eukaryota</taxon>
        <taxon>Viridiplantae</taxon>
        <taxon>Streptophyta</taxon>
        <taxon>Embryophyta</taxon>
        <taxon>Tracheophyta</taxon>
        <taxon>Spermatophyta</taxon>
        <taxon>Magnoliopsida</taxon>
        <taxon>eudicotyledons</taxon>
        <taxon>Gunneridae</taxon>
        <taxon>Pentapetalae</taxon>
        <taxon>rosids</taxon>
        <taxon>fabids</taxon>
        <taxon>Fabales</taxon>
        <taxon>Fabaceae</taxon>
        <taxon>Papilionoideae</taxon>
        <taxon>50 kb inversion clade</taxon>
        <taxon>NPAAA clade</taxon>
        <taxon>Hologalegina</taxon>
        <taxon>IRL clade</taxon>
        <taxon>Trifolieae</taxon>
        <taxon>Medicago</taxon>
    </lineage>
</organism>
<dbReference type="Gramene" id="rna36226">
    <property type="protein sequence ID" value="RHN51721.1"/>
    <property type="gene ID" value="gene36226"/>
</dbReference>
<dbReference type="InterPro" id="IPR023213">
    <property type="entry name" value="CAT-like_dom_sf"/>
</dbReference>
<dbReference type="Proteomes" id="UP000265566">
    <property type="component" value="Chromosome 6"/>
</dbReference>
<dbReference type="Gene3D" id="3.30.559.10">
    <property type="entry name" value="Chloramphenicol acetyltransferase-like domain"/>
    <property type="match status" value="1"/>
</dbReference>
<name>A0A396HGQ8_MEDTR</name>